<keyword evidence="2" id="KW-0732">Signal</keyword>
<dbReference type="EMBL" id="UYSL01001040">
    <property type="protein sequence ID" value="VDL64760.1"/>
    <property type="molecule type" value="Genomic_DNA"/>
</dbReference>
<dbReference type="AlphaFoldDB" id="A0A0N4XFQ9"/>
<proteinExistence type="predicted"/>
<dbReference type="STRING" id="27835.A0A0N4XFQ9"/>
<dbReference type="OMA" id="PPPCYGP"/>
<protein>
    <submittedName>
        <fullName evidence="5">Vegetative cell wall protein gp1-like</fullName>
    </submittedName>
</protein>
<dbReference type="WBParaSite" id="NBR_0000136101-mRNA-1">
    <property type="protein sequence ID" value="NBR_0000136101-mRNA-1"/>
    <property type="gene ID" value="NBR_0000136101"/>
</dbReference>
<feature type="signal peptide" evidence="2">
    <location>
        <begin position="1"/>
        <end position="16"/>
    </location>
</feature>
<evidence type="ECO:0000256" key="1">
    <source>
        <dbReference type="SAM" id="MobiDB-lite"/>
    </source>
</evidence>
<reference evidence="3 4" key="2">
    <citation type="submission" date="2018-11" db="EMBL/GenBank/DDBJ databases">
        <authorList>
            <consortium name="Pathogen Informatics"/>
        </authorList>
    </citation>
    <scope>NUCLEOTIDE SEQUENCE [LARGE SCALE GENOMIC DNA]</scope>
</reference>
<accession>A0A0N4XFQ9</accession>
<sequence length="161" mass="16688">MMQLTVFAGLLAVTMAQCPGCGPTFLPPPPCFNPPCLQPSLPPQVFVVNAPPPAPLPLPCMGVGCAPAPLPPPAPCVIFAPAPPAPCLAPPCAPALPIMQPPCIGCGIAPPPPPPMFFGSAPCCSITDFSCCGRIFRKRQVEETTEKPAEPELEIAEEKNE</sequence>
<feature type="chain" id="PRO_5043124562" evidence="2">
    <location>
        <begin position="17"/>
        <end position="161"/>
    </location>
</feature>
<reference evidence="5" key="1">
    <citation type="submission" date="2017-02" db="UniProtKB">
        <authorList>
            <consortium name="WormBaseParasite"/>
        </authorList>
    </citation>
    <scope>IDENTIFICATION</scope>
</reference>
<evidence type="ECO:0000313" key="3">
    <source>
        <dbReference type="EMBL" id="VDL64760.1"/>
    </source>
</evidence>
<evidence type="ECO:0000313" key="5">
    <source>
        <dbReference type="WBParaSite" id="NBR_0000136101-mRNA-1"/>
    </source>
</evidence>
<keyword evidence="4" id="KW-1185">Reference proteome</keyword>
<gene>
    <name evidence="3" type="ORF">NBR_LOCUS1362</name>
</gene>
<organism evidence="5">
    <name type="scientific">Nippostrongylus brasiliensis</name>
    <name type="common">Rat hookworm</name>
    <dbReference type="NCBI Taxonomy" id="27835"/>
    <lineage>
        <taxon>Eukaryota</taxon>
        <taxon>Metazoa</taxon>
        <taxon>Ecdysozoa</taxon>
        <taxon>Nematoda</taxon>
        <taxon>Chromadorea</taxon>
        <taxon>Rhabditida</taxon>
        <taxon>Rhabditina</taxon>
        <taxon>Rhabditomorpha</taxon>
        <taxon>Strongyloidea</taxon>
        <taxon>Heligmosomidae</taxon>
        <taxon>Nippostrongylus</taxon>
    </lineage>
</organism>
<evidence type="ECO:0000256" key="2">
    <source>
        <dbReference type="SAM" id="SignalP"/>
    </source>
</evidence>
<name>A0A0N4XFQ9_NIPBR</name>
<feature type="region of interest" description="Disordered" evidence="1">
    <location>
        <begin position="141"/>
        <end position="161"/>
    </location>
</feature>
<evidence type="ECO:0000313" key="4">
    <source>
        <dbReference type="Proteomes" id="UP000271162"/>
    </source>
</evidence>
<dbReference type="Proteomes" id="UP000271162">
    <property type="component" value="Unassembled WGS sequence"/>
</dbReference>